<dbReference type="Gene3D" id="2.10.310.10">
    <property type="entry name" value="Serpins superfamily"/>
    <property type="match status" value="1"/>
</dbReference>
<dbReference type="InterPro" id="IPR042185">
    <property type="entry name" value="Serpin_sf_2"/>
</dbReference>
<accession>A0A8C8RWW1</accession>
<dbReference type="InterPro" id="IPR023795">
    <property type="entry name" value="Serpin_CS"/>
</dbReference>
<name>A0A8C8RWW1_9SAUR</name>
<sequence length="466" mass="53277">MRHEVTQRLLENAELGKEGFAPAVEELCLKAESGKADLRERSWSKPENLRKMKSIFYLSLLIAGIHADEFYQQNSSYHNSFENYHNGNGIDSANLSGHKVERSICQFSFYLYRVASSYGNNRNVFFSPMSISTAFAMLTLGAKSETLQQILRVLRFTANDIQEREVHEGFRHLMQTLNHQNTNFHLDMGNVLFVQDQLKLQKQFLRDLENFYEGEAVPENFRNFRQARQQISKYIENKTRGKIVNLLNDLDPATEILLVNYIYLKATWNKTFNPKYTKDGDFFVNGNTVVKVPMMFRMGICKHAYDGQLSSTVVQMDYKERGTAYFILPDEGQMRKLETGLSCESLSRWRKLVSESSTNIFLPRFSIHGKLDLEKILSHMGITKLFTNEADLSGITGQPTHKISKAIHQATMNVEESGTEASAATAMEMVPMSVPVTITFNRPFLIVIVLNNNILFTGKVVNPLEK</sequence>
<protein>
    <recommendedName>
        <fullName evidence="7">Thyroxine-binding globulin</fullName>
    </recommendedName>
    <alternativeName>
        <fullName evidence="9">Serpin A7</fullName>
    </alternativeName>
    <alternativeName>
        <fullName evidence="8">T4-binding globulin</fullName>
    </alternativeName>
</protein>
<evidence type="ECO:0000259" key="11">
    <source>
        <dbReference type="SMART" id="SM00093"/>
    </source>
</evidence>
<dbReference type="GO" id="GO:0004867">
    <property type="term" value="F:serine-type endopeptidase inhibitor activity"/>
    <property type="evidence" value="ECO:0007669"/>
    <property type="project" value="InterPro"/>
</dbReference>
<dbReference type="InterPro" id="IPR000215">
    <property type="entry name" value="Serpin_fam"/>
</dbReference>
<dbReference type="FunFam" id="3.30.497.10:FF:000001">
    <property type="entry name" value="Serine protease inhibitor"/>
    <property type="match status" value="1"/>
</dbReference>
<reference evidence="12" key="1">
    <citation type="submission" date="2025-08" db="UniProtKB">
        <authorList>
            <consortium name="Ensembl"/>
        </authorList>
    </citation>
    <scope>IDENTIFICATION</scope>
</reference>
<dbReference type="SMART" id="SM00093">
    <property type="entry name" value="SERPIN"/>
    <property type="match status" value="1"/>
</dbReference>
<dbReference type="FunFam" id="2.30.39.10:FF:000003">
    <property type="entry name" value="alpha-1-antitrypsin isoform X1"/>
    <property type="match status" value="1"/>
</dbReference>
<dbReference type="GO" id="GO:0005615">
    <property type="term" value="C:extracellular space"/>
    <property type="evidence" value="ECO:0007669"/>
    <property type="project" value="InterPro"/>
</dbReference>
<keyword evidence="5" id="KW-0325">Glycoprotein</keyword>
<proteinExistence type="inferred from homology"/>
<reference evidence="12" key="2">
    <citation type="submission" date="2025-09" db="UniProtKB">
        <authorList>
            <consortium name="Ensembl"/>
        </authorList>
    </citation>
    <scope>IDENTIFICATION</scope>
</reference>
<evidence type="ECO:0000256" key="7">
    <source>
        <dbReference type="ARBA" id="ARBA00039512"/>
    </source>
</evidence>
<evidence type="ECO:0000256" key="6">
    <source>
        <dbReference type="ARBA" id="ARBA00037352"/>
    </source>
</evidence>
<dbReference type="PANTHER" id="PTHR11461">
    <property type="entry name" value="SERINE PROTEASE INHIBITOR, SERPIN"/>
    <property type="match status" value="1"/>
</dbReference>
<keyword evidence="4" id="KW-0732">Signal</keyword>
<comment type="similarity">
    <text evidence="2 10">Belongs to the serpin family.</text>
</comment>
<evidence type="ECO:0000256" key="9">
    <source>
        <dbReference type="ARBA" id="ARBA00043177"/>
    </source>
</evidence>
<evidence type="ECO:0000256" key="4">
    <source>
        <dbReference type="ARBA" id="ARBA00022729"/>
    </source>
</evidence>
<keyword evidence="13" id="KW-1185">Reference proteome</keyword>
<comment type="subcellular location">
    <subcellularLocation>
        <location evidence="1">Secreted</location>
    </subcellularLocation>
</comment>
<evidence type="ECO:0000256" key="10">
    <source>
        <dbReference type="RuleBase" id="RU000411"/>
    </source>
</evidence>
<evidence type="ECO:0000313" key="13">
    <source>
        <dbReference type="Proteomes" id="UP000694393"/>
    </source>
</evidence>
<dbReference type="Pfam" id="PF00079">
    <property type="entry name" value="Serpin"/>
    <property type="match status" value="1"/>
</dbReference>
<keyword evidence="3" id="KW-0964">Secreted</keyword>
<dbReference type="SUPFAM" id="SSF56574">
    <property type="entry name" value="Serpins"/>
    <property type="match status" value="1"/>
</dbReference>
<dbReference type="Gene3D" id="2.30.39.10">
    <property type="entry name" value="Alpha-1-antitrypsin, domain 1"/>
    <property type="match status" value="1"/>
</dbReference>
<dbReference type="Gene3D" id="3.30.497.10">
    <property type="entry name" value="Antithrombin, subunit I, domain 2"/>
    <property type="match status" value="1"/>
</dbReference>
<feature type="domain" description="Serpin" evidence="11">
    <location>
        <begin position="109"/>
        <end position="463"/>
    </location>
</feature>
<evidence type="ECO:0000313" key="12">
    <source>
        <dbReference type="Ensembl" id="ENSPCEP00000010897.1"/>
    </source>
</evidence>
<evidence type="ECO:0000256" key="1">
    <source>
        <dbReference type="ARBA" id="ARBA00004613"/>
    </source>
</evidence>
<evidence type="ECO:0000256" key="5">
    <source>
        <dbReference type="ARBA" id="ARBA00023180"/>
    </source>
</evidence>
<organism evidence="12 13">
    <name type="scientific">Pelusios castaneus</name>
    <name type="common">West African mud turtle</name>
    <dbReference type="NCBI Taxonomy" id="367368"/>
    <lineage>
        <taxon>Eukaryota</taxon>
        <taxon>Metazoa</taxon>
        <taxon>Chordata</taxon>
        <taxon>Craniata</taxon>
        <taxon>Vertebrata</taxon>
        <taxon>Euteleostomi</taxon>
        <taxon>Archelosauria</taxon>
        <taxon>Testudinata</taxon>
        <taxon>Testudines</taxon>
        <taxon>Pleurodira</taxon>
        <taxon>Pelomedusidae</taxon>
        <taxon>Pelusios</taxon>
    </lineage>
</organism>
<dbReference type="AlphaFoldDB" id="A0A8C8RWW1"/>
<dbReference type="Ensembl" id="ENSPCET00000011255.1">
    <property type="protein sequence ID" value="ENSPCEP00000010897.1"/>
    <property type="gene ID" value="ENSPCEG00000008630.1"/>
</dbReference>
<dbReference type="InterPro" id="IPR036186">
    <property type="entry name" value="Serpin_sf"/>
</dbReference>
<evidence type="ECO:0000256" key="3">
    <source>
        <dbReference type="ARBA" id="ARBA00022525"/>
    </source>
</evidence>
<evidence type="ECO:0000256" key="2">
    <source>
        <dbReference type="ARBA" id="ARBA00009500"/>
    </source>
</evidence>
<dbReference type="Proteomes" id="UP000694393">
    <property type="component" value="Unplaced"/>
</dbReference>
<dbReference type="PANTHER" id="PTHR11461:SF375">
    <property type="entry name" value="THYROXINE-BINDING GLOBULIN"/>
    <property type="match status" value="1"/>
</dbReference>
<comment type="function">
    <text evidence="6">Major thyroid hormone transport protein in serum.</text>
</comment>
<evidence type="ECO:0000256" key="8">
    <source>
        <dbReference type="ARBA" id="ARBA00042967"/>
    </source>
</evidence>
<dbReference type="InterPro" id="IPR023796">
    <property type="entry name" value="Serpin_dom"/>
</dbReference>
<dbReference type="PROSITE" id="PS00284">
    <property type="entry name" value="SERPIN"/>
    <property type="match status" value="1"/>
</dbReference>
<dbReference type="InterPro" id="IPR042178">
    <property type="entry name" value="Serpin_sf_1"/>
</dbReference>